<dbReference type="GO" id="GO:0016706">
    <property type="term" value="F:2-oxoglutarate-dependent dioxygenase activity"/>
    <property type="evidence" value="ECO:0007669"/>
    <property type="project" value="TreeGrafter"/>
</dbReference>
<evidence type="ECO:0000256" key="5">
    <source>
        <dbReference type="ARBA" id="ARBA00023004"/>
    </source>
</evidence>
<dbReference type="Proteomes" id="UP000092730">
    <property type="component" value="Chromosome 1"/>
</dbReference>
<accession>A0AAJ8K2A3</accession>
<keyword evidence="3" id="KW-0223">Dioxygenase</keyword>
<comment type="similarity">
    <text evidence="1">Belongs to the TfdA dioxygenase family.</text>
</comment>
<dbReference type="GO" id="GO:0005737">
    <property type="term" value="C:cytoplasm"/>
    <property type="evidence" value="ECO:0007669"/>
    <property type="project" value="TreeGrafter"/>
</dbReference>
<keyword evidence="2" id="KW-0479">Metal-binding</keyword>
<keyword evidence="4" id="KW-0560">Oxidoreductase</keyword>
<feature type="domain" description="TauD/TfdA-like" evidence="7">
    <location>
        <begin position="57"/>
        <end position="320"/>
    </location>
</feature>
<evidence type="ECO:0000256" key="4">
    <source>
        <dbReference type="ARBA" id="ARBA00023002"/>
    </source>
</evidence>
<evidence type="ECO:0000313" key="8">
    <source>
        <dbReference type="EMBL" id="WVW79477.1"/>
    </source>
</evidence>
<dbReference type="SUPFAM" id="SSF51197">
    <property type="entry name" value="Clavaminate synthase-like"/>
    <property type="match status" value="1"/>
</dbReference>
<dbReference type="GeneID" id="30204529"/>
<dbReference type="Pfam" id="PF02668">
    <property type="entry name" value="TauD"/>
    <property type="match status" value="1"/>
</dbReference>
<dbReference type="RefSeq" id="XP_019049711.2">
    <property type="nucleotide sequence ID" value="XM_019186833.2"/>
</dbReference>
<dbReference type="PANTHER" id="PTHR30468:SF1">
    <property type="entry name" value="ALPHA-KETOGLUTARATE-DEPENDENT SULFONATE DIOXYGENASE"/>
    <property type="match status" value="1"/>
</dbReference>
<dbReference type="AlphaFoldDB" id="A0AAJ8K2A3"/>
<gene>
    <name evidence="8" type="ORF">I302_101446</name>
</gene>
<dbReference type="KEGG" id="kbi:30204529"/>
<evidence type="ECO:0000256" key="2">
    <source>
        <dbReference type="ARBA" id="ARBA00022723"/>
    </source>
</evidence>
<evidence type="ECO:0000259" key="7">
    <source>
        <dbReference type="Pfam" id="PF02668"/>
    </source>
</evidence>
<evidence type="ECO:0000256" key="3">
    <source>
        <dbReference type="ARBA" id="ARBA00022964"/>
    </source>
</evidence>
<proteinExistence type="inferred from homology"/>
<keyword evidence="5" id="KW-0408">Iron</keyword>
<evidence type="ECO:0000256" key="1">
    <source>
        <dbReference type="ARBA" id="ARBA00005896"/>
    </source>
</evidence>
<dbReference type="Gene3D" id="3.60.130.10">
    <property type="entry name" value="Clavaminate synthase-like"/>
    <property type="match status" value="1"/>
</dbReference>
<protein>
    <recommendedName>
        <fullName evidence="7">TauD/TfdA-like domain-containing protein</fullName>
    </recommendedName>
</protein>
<evidence type="ECO:0000313" key="9">
    <source>
        <dbReference type="Proteomes" id="UP000092730"/>
    </source>
</evidence>
<reference evidence="8" key="1">
    <citation type="submission" date="2013-07" db="EMBL/GenBank/DDBJ databases">
        <authorList>
            <consortium name="The Broad Institute Genome Sequencing Platform"/>
            <person name="Cuomo C."/>
            <person name="Litvintseva A."/>
            <person name="Chen Y."/>
            <person name="Heitman J."/>
            <person name="Sun S."/>
            <person name="Springer D."/>
            <person name="Dromer F."/>
            <person name="Young S.K."/>
            <person name="Zeng Q."/>
            <person name="Gargeya S."/>
            <person name="Fitzgerald M."/>
            <person name="Abouelleil A."/>
            <person name="Alvarado L."/>
            <person name="Berlin A.M."/>
            <person name="Chapman S.B."/>
            <person name="Dewar J."/>
            <person name="Goldberg J."/>
            <person name="Griggs A."/>
            <person name="Gujja S."/>
            <person name="Hansen M."/>
            <person name="Howarth C."/>
            <person name="Imamovic A."/>
            <person name="Larimer J."/>
            <person name="McCowan C."/>
            <person name="Murphy C."/>
            <person name="Pearson M."/>
            <person name="Priest M."/>
            <person name="Roberts A."/>
            <person name="Saif S."/>
            <person name="Shea T."/>
            <person name="Sykes S."/>
            <person name="Wortman J."/>
            <person name="Nusbaum C."/>
            <person name="Birren B."/>
        </authorList>
    </citation>
    <scope>NUCLEOTIDE SEQUENCE</scope>
    <source>
        <strain evidence="8">CBS 10118</strain>
    </source>
</reference>
<keyword evidence="9" id="KW-1185">Reference proteome</keyword>
<dbReference type="GO" id="GO:0046872">
    <property type="term" value="F:metal ion binding"/>
    <property type="evidence" value="ECO:0007669"/>
    <property type="project" value="UniProtKB-KW"/>
</dbReference>
<dbReference type="InterPro" id="IPR051323">
    <property type="entry name" value="AtsK-like"/>
</dbReference>
<name>A0AAJ8K2A3_9TREE</name>
<dbReference type="InterPro" id="IPR042098">
    <property type="entry name" value="TauD-like_sf"/>
</dbReference>
<dbReference type="PANTHER" id="PTHR30468">
    <property type="entry name" value="ALPHA-KETOGLUTARATE-DEPENDENT SULFONATE DIOXYGENASE"/>
    <property type="match status" value="1"/>
</dbReference>
<evidence type="ECO:0000256" key="6">
    <source>
        <dbReference type="SAM" id="MobiDB-lite"/>
    </source>
</evidence>
<feature type="compositionally biased region" description="Basic and acidic residues" evidence="6">
    <location>
        <begin position="328"/>
        <end position="344"/>
    </location>
</feature>
<organism evidence="8 9">
    <name type="scientific">Kwoniella bestiolae CBS 10118</name>
    <dbReference type="NCBI Taxonomy" id="1296100"/>
    <lineage>
        <taxon>Eukaryota</taxon>
        <taxon>Fungi</taxon>
        <taxon>Dikarya</taxon>
        <taxon>Basidiomycota</taxon>
        <taxon>Agaricomycotina</taxon>
        <taxon>Tremellomycetes</taxon>
        <taxon>Tremellales</taxon>
        <taxon>Cryptococcaceae</taxon>
        <taxon>Kwoniella</taxon>
    </lineage>
</organism>
<dbReference type="InterPro" id="IPR003819">
    <property type="entry name" value="TauD/TfdA-like"/>
</dbReference>
<feature type="region of interest" description="Disordered" evidence="6">
    <location>
        <begin position="324"/>
        <end position="344"/>
    </location>
</feature>
<sequence length="344" mass="39322">MPWIAEQIEPDQSLYPHLLPVEHDGTDITKYDSFTQSDPALRADTAFTSLLNGPTTSRPVTPLFGTELSGLQLSQLDSKALDELGLLVAERGFVVLRNQDWKDTAPERQIEIASRFGPLHEHHKAPRIRGYKQFAVIYQSAADVRRRNYWGDRASLISWHTDQSHEKHPPGITFFWVLENQDWVGGDTILSDTVQAFAKLSQPMKEFLYGLDAWHTDNLKTVTSRKEVDTLHPVVTRHPVTDAESLFVNETFTRQIQGLKTEESEYLLKFLFDHIARGGDFQARIRWEEGTVILWDQRRAQHTATLDTLPGKRRHMIRLTPLAGRPIPAREREKASPGREEGSE</sequence>
<dbReference type="EMBL" id="CP144541">
    <property type="protein sequence ID" value="WVW79477.1"/>
    <property type="molecule type" value="Genomic_DNA"/>
</dbReference>
<reference evidence="8" key="2">
    <citation type="submission" date="2024-02" db="EMBL/GenBank/DDBJ databases">
        <title>Comparative genomics of Cryptococcus and Kwoniella reveals pathogenesis evolution and contrasting modes of karyotype evolution via chromosome fusion or intercentromeric recombination.</title>
        <authorList>
            <person name="Coelho M.A."/>
            <person name="David-Palma M."/>
            <person name="Shea T."/>
            <person name="Bowers K."/>
            <person name="McGinley-Smith S."/>
            <person name="Mohammad A.W."/>
            <person name="Gnirke A."/>
            <person name="Yurkov A.M."/>
            <person name="Nowrousian M."/>
            <person name="Sun S."/>
            <person name="Cuomo C.A."/>
            <person name="Heitman J."/>
        </authorList>
    </citation>
    <scope>NUCLEOTIDE SEQUENCE</scope>
    <source>
        <strain evidence="8">CBS 10118</strain>
    </source>
</reference>